<evidence type="ECO:0000313" key="2">
    <source>
        <dbReference type="Proteomes" id="UP001165367"/>
    </source>
</evidence>
<gene>
    <name evidence="1" type="ORF">LZZ85_11255</name>
</gene>
<name>A0ABS9KRF8_9BACT</name>
<comment type="caution">
    <text evidence="1">The sequence shown here is derived from an EMBL/GenBank/DDBJ whole genome shotgun (WGS) entry which is preliminary data.</text>
</comment>
<keyword evidence="2" id="KW-1185">Reference proteome</keyword>
<organism evidence="1 2">
    <name type="scientific">Terrimonas ginsenosidimutans</name>
    <dbReference type="NCBI Taxonomy" id="2908004"/>
    <lineage>
        <taxon>Bacteria</taxon>
        <taxon>Pseudomonadati</taxon>
        <taxon>Bacteroidota</taxon>
        <taxon>Chitinophagia</taxon>
        <taxon>Chitinophagales</taxon>
        <taxon>Chitinophagaceae</taxon>
        <taxon>Terrimonas</taxon>
    </lineage>
</organism>
<reference evidence="1" key="1">
    <citation type="submission" date="2022-01" db="EMBL/GenBank/DDBJ databases">
        <authorList>
            <person name="Jo J.-H."/>
            <person name="Im W.-T."/>
        </authorList>
    </citation>
    <scope>NUCLEOTIDE SEQUENCE</scope>
    <source>
        <strain evidence="1">NA20</strain>
    </source>
</reference>
<evidence type="ECO:0008006" key="3">
    <source>
        <dbReference type="Google" id="ProtNLM"/>
    </source>
</evidence>
<protein>
    <recommendedName>
        <fullName evidence="3">HTH cro/C1-type domain-containing protein</fullName>
    </recommendedName>
</protein>
<evidence type="ECO:0000313" key="1">
    <source>
        <dbReference type="EMBL" id="MCG2614865.1"/>
    </source>
</evidence>
<accession>A0ABS9KRF8</accession>
<dbReference type="Proteomes" id="UP001165367">
    <property type="component" value="Unassembled WGS sequence"/>
</dbReference>
<proteinExistence type="predicted"/>
<dbReference type="EMBL" id="JAKLTR010000006">
    <property type="protein sequence ID" value="MCG2614865.1"/>
    <property type="molecule type" value="Genomic_DNA"/>
</dbReference>
<dbReference type="RefSeq" id="WP_237871677.1">
    <property type="nucleotide sequence ID" value="NZ_JAKLTR010000006.1"/>
</dbReference>
<sequence length="81" mass="9163">MQTQKIIKFKNGLTSDQVHAARAILKQVNVSRICDASKVKVSTIYNVLRDESPRVDQLKIVLTKARAEVRKKEEDLKEIAG</sequence>